<keyword evidence="1" id="KW-0862">Zinc</keyword>
<feature type="region of interest" description="Disordered" evidence="2">
    <location>
        <begin position="132"/>
        <end position="173"/>
    </location>
</feature>
<reference evidence="4" key="1">
    <citation type="submission" date="2003-07" db="EMBL/GenBank/DDBJ databases">
        <title>Molecular cloning of a zinc finger transcription factor ACEI from Talaromyces emersonii and its role in the expression of cellulase genes.</title>
        <authorList>
            <person name="Murray P.G."/>
            <person name="Collins C.M."/>
            <person name="Tuohy M.G."/>
        </authorList>
    </citation>
    <scope>NUCLEOTIDE SEQUENCE</scope>
</reference>
<organism evidence="4">
    <name type="scientific">Rasamsonia emersonii</name>
    <name type="common">Thermophilic fungus</name>
    <name type="synonym">Talaromyces emersonii</name>
    <dbReference type="NCBI Taxonomy" id="68825"/>
    <lineage>
        <taxon>Eukaryota</taxon>
        <taxon>Fungi</taxon>
        <taxon>Dikarya</taxon>
        <taxon>Ascomycota</taxon>
        <taxon>Pezizomycotina</taxon>
        <taxon>Eurotiomycetes</taxon>
        <taxon>Eurotiomycetidae</taxon>
        <taxon>Eurotiales</taxon>
        <taxon>Trichocomaceae</taxon>
        <taxon>Rasamsonia</taxon>
    </lineage>
</organism>
<protein>
    <submittedName>
        <fullName evidence="4">Zinc finger transcription factor ACE I</fullName>
    </submittedName>
</protein>
<name>Q8TGI7_RASEM</name>
<dbReference type="AlphaFoldDB" id="Q8TGI7"/>
<feature type="compositionally biased region" description="Low complexity" evidence="2">
    <location>
        <begin position="23"/>
        <end position="39"/>
    </location>
</feature>
<evidence type="ECO:0000256" key="2">
    <source>
        <dbReference type="SAM" id="MobiDB-lite"/>
    </source>
</evidence>
<keyword evidence="1" id="KW-0863">Zinc-finger</keyword>
<dbReference type="GO" id="GO:0008270">
    <property type="term" value="F:zinc ion binding"/>
    <property type="evidence" value="ECO:0007669"/>
    <property type="project" value="UniProtKB-KW"/>
</dbReference>
<dbReference type="PROSITE" id="PS50157">
    <property type="entry name" value="ZINC_FINGER_C2H2_2"/>
    <property type="match status" value="1"/>
</dbReference>
<proteinExistence type="predicted"/>
<dbReference type="InterPro" id="IPR013087">
    <property type="entry name" value="Znf_C2H2_type"/>
</dbReference>
<feature type="compositionally biased region" description="Polar residues" evidence="2">
    <location>
        <begin position="1"/>
        <end position="10"/>
    </location>
</feature>
<sequence length="746" mass="82696">MSTQTQQSQVHPRRRPYKAGIPSLSTSSASDQQDAKSSSPCPPTPRLQKGATFHSPSTPPREDQDPVLNIPSLPRRSPTCTKTLEAIAAGEQRMANILGRFDFDSLSPSKATNRQEEDDLPVPRGILQAHVGQQRMQTPRKEHSLPTPPADTPNKVQTAHHRHASDSGLGSSISSTAANERVKAGHLCTGNADLPGGQSAITHSISSGDTSRRQLPLAACKQIERFILAPILREERLKPFHPLVRSIPQRVVDKEITCLRDLEKTLLWLAPQYSITKASYLGFCEFTIQSIHTAVTHLNERDQRLPTDRPYTNGYFLDLVAQIRQYAAMIAASRERARARGEQADAARHNSSCLAADNRGVLTRPSEERLTLEGGLSQTGRPAELVCHKDGKAISLRTGEPYDEKAVPTMKRTLSNQSIDEGVARSMARRKKNAPPMDINQKCRDCDKVFKRPCDLTKHEKTHSRPWKCTEPTCKYFEIGWPTEKERDRHMNDRHSTSPALFKCKFAPCTYQSKRESNCKQHMEKAHGWVYVRSKNNGKNRKSASVSSAQPTPQTPAMSTPSNSTDVPTPVSGPAPSPYDPFTGISANQPFSFAEPPVNPNTDFQLFPDVQLLDNTFDDVPMSMDDFNPVPTSLDFSAFQAQLEAGNPDDLIPAMDMYRPSISSNGSHESMGSSSIFDNSPLVMSENVDSMEVPSIFDNSPLAVSENVESMGFFGNSPITTSENIKFDSEWAHNWYQSGDQYPYPL</sequence>
<feature type="region of interest" description="Disordered" evidence="2">
    <location>
        <begin position="1"/>
        <end position="79"/>
    </location>
</feature>
<feature type="region of interest" description="Disordered" evidence="2">
    <location>
        <begin position="536"/>
        <end position="580"/>
    </location>
</feature>
<feature type="domain" description="C2H2-type" evidence="3">
    <location>
        <begin position="441"/>
        <end position="468"/>
    </location>
</feature>
<evidence type="ECO:0000259" key="3">
    <source>
        <dbReference type="PROSITE" id="PS50157"/>
    </source>
</evidence>
<dbReference type="PROSITE" id="PS00028">
    <property type="entry name" value="ZINC_FINGER_C2H2_1"/>
    <property type="match status" value="1"/>
</dbReference>
<keyword evidence="1" id="KW-0479">Metal-binding</keyword>
<evidence type="ECO:0000313" key="4">
    <source>
        <dbReference type="EMBL" id="AAL69549.3"/>
    </source>
</evidence>
<feature type="compositionally biased region" description="Polar residues" evidence="2">
    <location>
        <begin position="543"/>
        <end position="567"/>
    </location>
</feature>
<evidence type="ECO:0000256" key="1">
    <source>
        <dbReference type="PROSITE-ProRule" id="PRU00042"/>
    </source>
</evidence>
<dbReference type="EMBL" id="AY072919">
    <property type="protein sequence ID" value="AAL69549.3"/>
    <property type="molecule type" value="Genomic_DNA"/>
</dbReference>
<dbReference type="SMART" id="SM00355">
    <property type="entry name" value="ZnF_C2H2"/>
    <property type="match status" value="3"/>
</dbReference>
<accession>Q8TGI7</accession>